<dbReference type="AlphaFoldDB" id="A0A6J4K8U6"/>
<evidence type="ECO:0000313" key="1">
    <source>
        <dbReference type="EMBL" id="CAA9297810.1"/>
    </source>
</evidence>
<proteinExistence type="predicted"/>
<feature type="non-terminal residue" evidence="1">
    <location>
        <position position="35"/>
    </location>
</feature>
<dbReference type="EMBL" id="CADCTR010001476">
    <property type="protein sequence ID" value="CAA9297810.1"/>
    <property type="molecule type" value="Genomic_DNA"/>
</dbReference>
<name>A0A6J4K8U6_9CHLR</name>
<sequence>MSYHVNGKTFSNEPAPGQCLRTFLRELGWFGVKKG</sequence>
<organism evidence="1">
    <name type="scientific">uncultured Chloroflexia bacterium</name>
    <dbReference type="NCBI Taxonomy" id="1672391"/>
    <lineage>
        <taxon>Bacteria</taxon>
        <taxon>Bacillati</taxon>
        <taxon>Chloroflexota</taxon>
        <taxon>Chloroflexia</taxon>
        <taxon>environmental samples</taxon>
    </lineage>
</organism>
<reference evidence="1" key="1">
    <citation type="submission" date="2020-02" db="EMBL/GenBank/DDBJ databases">
        <authorList>
            <person name="Meier V. D."/>
        </authorList>
    </citation>
    <scope>NUCLEOTIDE SEQUENCE</scope>
    <source>
        <strain evidence="1">AVDCRST_MAG93</strain>
    </source>
</reference>
<dbReference type="EC" id="1.17.1.4" evidence="1"/>
<gene>
    <name evidence="1" type="ORF">AVDCRST_MAG93-4384</name>
</gene>
<accession>A0A6J4K8U6</accession>
<protein>
    <submittedName>
        <fullName evidence="1">Xanthine dehydrogenase iron-sulfur subunit / Xanthine dehydrogenase, molybdenum binding subunit</fullName>
        <ecNumber evidence="1">1.17.1.4</ecNumber>
    </submittedName>
</protein>
<keyword evidence="1" id="KW-0560">Oxidoreductase</keyword>
<dbReference type="GO" id="GO:0004854">
    <property type="term" value="F:xanthine dehydrogenase activity"/>
    <property type="evidence" value="ECO:0007669"/>
    <property type="project" value="UniProtKB-EC"/>
</dbReference>